<protein>
    <submittedName>
        <fullName evidence="1">Uncharacterized protein</fullName>
    </submittedName>
</protein>
<dbReference type="RefSeq" id="WP_338272542.1">
    <property type="nucleotide sequence ID" value="NZ_AP027266.1"/>
</dbReference>
<dbReference type="Proteomes" id="UP001337723">
    <property type="component" value="Chromosome"/>
</dbReference>
<sequence>MRISDFAESDSGAVTVDWVVLTGSLVGLGIATAGVVSGGVESLSSSISDTLSNIDVSSVAAFEPEPGWGELSMFVFSDQAGADAHMLFVLEYSYGNDVQAMYDDVVANLDAAIQSNDLDAAHYEVDRLGYLVHHASTNNITLTGDNQPSYAQMHARVLAMSQ</sequence>
<dbReference type="EMBL" id="AP027266">
    <property type="protein sequence ID" value="BDW86569.1"/>
    <property type="molecule type" value="Genomic_DNA"/>
</dbReference>
<gene>
    <name evidence="1" type="ORF">MACH21_27460</name>
</gene>
<evidence type="ECO:0000313" key="2">
    <source>
        <dbReference type="Proteomes" id="UP001337723"/>
    </source>
</evidence>
<dbReference type="AlphaFoldDB" id="A0AA48H4V5"/>
<keyword evidence="2" id="KW-1185">Reference proteome</keyword>
<accession>A0AA48H4V5</accession>
<evidence type="ECO:0000313" key="1">
    <source>
        <dbReference type="EMBL" id="BDW86569.1"/>
    </source>
</evidence>
<organism evidence="1 2">
    <name type="scientific">Roseicyclus marinus</name>
    <dbReference type="NCBI Taxonomy" id="2161673"/>
    <lineage>
        <taxon>Bacteria</taxon>
        <taxon>Pseudomonadati</taxon>
        <taxon>Pseudomonadota</taxon>
        <taxon>Alphaproteobacteria</taxon>
        <taxon>Rhodobacterales</taxon>
        <taxon>Roseobacteraceae</taxon>
        <taxon>Roseicyclus</taxon>
    </lineage>
</organism>
<reference evidence="1 2" key="1">
    <citation type="submission" date="2023-01" db="EMBL/GenBank/DDBJ databases">
        <title>Complete genome sequence of Roseicyclus marinus strain Dej080120_10.</title>
        <authorList>
            <person name="Ueki S."/>
            <person name="Maruyama F."/>
        </authorList>
    </citation>
    <scope>NUCLEOTIDE SEQUENCE [LARGE SCALE GENOMIC DNA]</scope>
    <source>
        <strain evidence="1 2">Dej080120_10</strain>
    </source>
</reference>
<proteinExistence type="predicted"/>
<name>A0AA48H4V5_9RHOB</name>
<dbReference type="KEGG" id="rmai:MACH21_27460"/>